<gene>
    <name evidence="2" type="ORF">EYF80_022921</name>
</gene>
<feature type="compositionally biased region" description="Pro residues" evidence="1">
    <location>
        <begin position="67"/>
        <end position="76"/>
    </location>
</feature>
<keyword evidence="3" id="KW-1185">Reference proteome</keyword>
<evidence type="ECO:0000313" key="2">
    <source>
        <dbReference type="EMBL" id="TNN66852.1"/>
    </source>
</evidence>
<dbReference type="AlphaFoldDB" id="A0A4Z2HQ04"/>
<dbReference type="EMBL" id="SRLO01000213">
    <property type="protein sequence ID" value="TNN66852.1"/>
    <property type="molecule type" value="Genomic_DNA"/>
</dbReference>
<comment type="caution">
    <text evidence="2">The sequence shown here is derived from an EMBL/GenBank/DDBJ whole genome shotgun (WGS) entry which is preliminary data.</text>
</comment>
<feature type="region of interest" description="Disordered" evidence="1">
    <location>
        <begin position="54"/>
        <end position="80"/>
    </location>
</feature>
<accession>A0A4Z2HQ04</accession>
<evidence type="ECO:0000313" key="3">
    <source>
        <dbReference type="Proteomes" id="UP000314294"/>
    </source>
</evidence>
<reference evidence="2 3" key="1">
    <citation type="submission" date="2019-03" db="EMBL/GenBank/DDBJ databases">
        <title>First draft genome of Liparis tanakae, snailfish: a comprehensive survey of snailfish specific genes.</title>
        <authorList>
            <person name="Kim W."/>
            <person name="Song I."/>
            <person name="Jeong J.-H."/>
            <person name="Kim D."/>
            <person name="Kim S."/>
            <person name="Ryu S."/>
            <person name="Song J.Y."/>
            <person name="Lee S.K."/>
        </authorList>
    </citation>
    <scope>NUCLEOTIDE SEQUENCE [LARGE SCALE GENOMIC DNA]</scope>
    <source>
        <tissue evidence="2">Muscle</tissue>
    </source>
</reference>
<protein>
    <submittedName>
        <fullName evidence="2">Uncharacterized protein</fullName>
    </submittedName>
</protein>
<dbReference type="Proteomes" id="UP000314294">
    <property type="component" value="Unassembled WGS sequence"/>
</dbReference>
<evidence type="ECO:0000256" key="1">
    <source>
        <dbReference type="SAM" id="MobiDB-lite"/>
    </source>
</evidence>
<proteinExistence type="predicted"/>
<name>A0A4Z2HQ04_9TELE</name>
<organism evidence="2 3">
    <name type="scientific">Liparis tanakae</name>
    <name type="common">Tanaka's snailfish</name>
    <dbReference type="NCBI Taxonomy" id="230148"/>
    <lineage>
        <taxon>Eukaryota</taxon>
        <taxon>Metazoa</taxon>
        <taxon>Chordata</taxon>
        <taxon>Craniata</taxon>
        <taxon>Vertebrata</taxon>
        <taxon>Euteleostomi</taxon>
        <taxon>Actinopterygii</taxon>
        <taxon>Neopterygii</taxon>
        <taxon>Teleostei</taxon>
        <taxon>Neoteleostei</taxon>
        <taxon>Acanthomorphata</taxon>
        <taxon>Eupercaria</taxon>
        <taxon>Perciformes</taxon>
        <taxon>Cottioidei</taxon>
        <taxon>Cottales</taxon>
        <taxon>Liparidae</taxon>
        <taxon>Liparis</taxon>
    </lineage>
</organism>
<sequence>MELTCCICWCSCSVVRPRDLIPRLRHAACNSDTDIEATPSAAIIWGETERVQSPLSLSSSGDCNLPPTAPRRPAPPLTSSSDLMVRSCIISWKRSRLLVPMGCSSSSLHRATSWGRSRCSSVSSSSNSLENRTMSLVVGCSPVPRT</sequence>